<feature type="compositionally biased region" description="Basic and acidic residues" evidence="2">
    <location>
        <begin position="661"/>
        <end position="671"/>
    </location>
</feature>
<proteinExistence type="predicted"/>
<reference evidence="7" key="2">
    <citation type="submission" date="2025-04" db="UniProtKB">
        <authorList>
            <consortium name="RefSeq"/>
        </authorList>
    </citation>
    <scope>IDENTIFICATION</scope>
    <source>
        <strain evidence="7">USDA-PBARC FA_bdor</strain>
        <tissue evidence="7">Whole organism</tissue>
    </source>
</reference>
<dbReference type="Gene3D" id="1.20.900.10">
    <property type="entry name" value="Dbl homology (DH) domain"/>
    <property type="match status" value="1"/>
</dbReference>
<feature type="compositionally biased region" description="Low complexity" evidence="2">
    <location>
        <begin position="143"/>
        <end position="157"/>
    </location>
</feature>
<dbReference type="PROSITE" id="PS50010">
    <property type="entry name" value="DH_2"/>
    <property type="match status" value="1"/>
</dbReference>
<evidence type="ECO:0000313" key="6">
    <source>
        <dbReference type="Proteomes" id="UP000694866"/>
    </source>
</evidence>
<feature type="compositionally biased region" description="Polar residues" evidence="2">
    <location>
        <begin position="682"/>
        <end position="694"/>
    </location>
</feature>
<dbReference type="OrthoDB" id="1594986at2759"/>
<feature type="domain" description="PH" evidence="3">
    <location>
        <begin position="424"/>
        <end position="524"/>
    </location>
</feature>
<feature type="compositionally biased region" description="Low complexity" evidence="2">
    <location>
        <begin position="601"/>
        <end position="630"/>
    </location>
</feature>
<keyword evidence="1" id="KW-0597">Phosphoprotein</keyword>
<evidence type="ECO:0000259" key="4">
    <source>
        <dbReference type="PROSITE" id="PS50010"/>
    </source>
</evidence>
<feature type="region of interest" description="Disordered" evidence="2">
    <location>
        <begin position="1187"/>
        <end position="1217"/>
    </location>
</feature>
<dbReference type="CTD" id="37134"/>
<evidence type="ECO:0000313" key="7">
    <source>
        <dbReference type="RefSeq" id="XP_011299999.1"/>
    </source>
</evidence>
<dbReference type="PANTHER" id="PTHR45924:SF2">
    <property type="entry name" value="FI17866P1"/>
    <property type="match status" value="1"/>
</dbReference>
<dbReference type="InterPro" id="IPR043324">
    <property type="entry name" value="PH_PLEKHG1_G2_G3"/>
</dbReference>
<name>A0A0C9PR15_9HYME</name>
<dbReference type="CDD" id="cd00160">
    <property type="entry name" value="RhoGEF"/>
    <property type="match status" value="1"/>
</dbReference>
<dbReference type="GO" id="GO:0005085">
    <property type="term" value="F:guanyl-nucleotide exchange factor activity"/>
    <property type="evidence" value="ECO:0007669"/>
    <property type="project" value="InterPro"/>
</dbReference>
<dbReference type="GeneID" id="105264668"/>
<dbReference type="Pfam" id="PF22697">
    <property type="entry name" value="SOS1_NGEF_PH"/>
    <property type="match status" value="1"/>
</dbReference>
<feature type="region of interest" description="Disordered" evidence="2">
    <location>
        <begin position="87"/>
        <end position="164"/>
    </location>
</feature>
<dbReference type="EMBL" id="GBYB01003683">
    <property type="protein sequence ID" value="JAG73450.1"/>
    <property type="molecule type" value="Transcribed_RNA"/>
</dbReference>
<feature type="domain" description="DH" evidence="4">
    <location>
        <begin position="214"/>
        <end position="400"/>
    </location>
</feature>
<accession>A0A0C9PR15</accession>
<feature type="compositionally biased region" description="Basic residues" evidence="2">
    <location>
        <begin position="1049"/>
        <end position="1063"/>
    </location>
</feature>
<dbReference type="Proteomes" id="UP000694866">
    <property type="component" value="Unplaced"/>
</dbReference>
<evidence type="ECO:0000256" key="2">
    <source>
        <dbReference type="SAM" id="MobiDB-lite"/>
    </source>
</evidence>
<dbReference type="Gene3D" id="2.30.29.30">
    <property type="entry name" value="Pleckstrin-homology domain (PH domain)/Phosphotyrosine-binding domain (PTB)"/>
    <property type="match status" value="1"/>
</dbReference>
<dbReference type="CDD" id="cd13243">
    <property type="entry name" value="PH_PLEKHG1_G2_G3"/>
    <property type="match status" value="1"/>
</dbReference>
<gene>
    <name evidence="5" type="primary">PLEKHG1_3</name>
    <name evidence="7" type="synonym">GEFmeso</name>
    <name evidence="5" type="ORF">g.55162</name>
</gene>
<evidence type="ECO:0000259" key="3">
    <source>
        <dbReference type="PROSITE" id="PS50003"/>
    </source>
</evidence>
<dbReference type="InterPro" id="IPR035899">
    <property type="entry name" value="DBL_dom_sf"/>
</dbReference>
<dbReference type="InterPro" id="IPR011993">
    <property type="entry name" value="PH-like_dom_sf"/>
</dbReference>
<feature type="region of interest" description="Disordered" evidence="2">
    <location>
        <begin position="1132"/>
        <end position="1152"/>
    </location>
</feature>
<feature type="compositionally biased region" description="Basic and acidic residues" evidence="2">
    <location>
        <begin position="631"/>
        <end position="650"/>
    </location>
</feature>
<reference evidence="5" key="1">
    <citation type="submission" date="2015-01" db="EMBL/GenBank/DDBJ databases">
        <title>Transcriptome Assembly of Fopius arisanus.</title>
        <authorList>
            <person name="Geib S."/>
        </authorList>
    </citation>
    <scope>NUCLEOTIDE SEQUENCE</scope>
</reference>
<dbReference type="SMART" id="SM00233">
    <property type="entry name" value="PH"/>
    <property type="match status" value="1"/>
</dbReference>
<evidence type="ECO:0000313" key="5">
    <source>
        <dbReference type="EMBL" id="JAG73450.1"/>
    </source>
</evidence>
<feature type="compositionally biased region" description="Basic and acidic residues" evidence="2">
    <location>
        <begin position="1132"/>
        <end position="1142"/>
    </location>
</feature>
<organism evidence="5">
    <name type="scientific">Fopius arisanus</name>
    <dbReference type="NCBI Taxonomy" id="64838"/>
    <lineage>
        <taxon>Eukaryota</taxon>
        <taxon>Metazoa</taxon>
        <taxon>Ecdysozoa</taxon>
        <taxon>Arthropoda</taxon>
        <taxon>Hexapoda</taxon>
        <taxon>Insecta</taxon>
        <taxon>Pterygota</taxon>
        <taxon>Neoptera</taxon>
        <taxon>Endopterygota</taxon>
        <taxon>Hymenoptera</taxon>
        <taxon>Apocrita</taxon>
        <taxon>Ichneumonoidea</taxon>
        <taxon>Braconidae</taxon>
        <taxon>Opiinae</taxon>
        <taxon>Fopius</taxon>
    </lineage>
</organism>
<evidence type="ECO:0000256" key="1">
    <source>
        <dbReference type="ARBA" id="ARBA00022553"/>
    </source>
</evidence>
<dbReference type="SMART" id="SM00325">
    <property type="entry name" value="RhoGEF"/>
    <property type="match status" value="1"/>
</dbReference>
<feature type="region of interest" description="Disordered" evidence="2">
    <location>
        <begin position="548"/>
        <end position="702"/>
    </location>
</feature>
<dbReference type="Pfam" id="PF00621">
    <property type="entry name" value="RhoGEF"/>
    <property type="match status" value="1"/>
</dbReference>
<feature type="compositionally biased region" description="Basic and acidic residues" evidence="2">
    <location>
        <begin position="87"/>
        <end position="108"/>
    </location>
</feature>
<dbReference type="InterPro" id="IPR001849">
    <property type="entry name" value="PH_domain"/>
</dbReference>
<feature type="compositionally biased region" description="Basic and acidic residues" evidence="2">
    <location>
        <begin position="568"/>
        <end position="585"/>
    </location>
</feature>
<protein>
    <submittedName>
        <fullName evidence="5">PLEKHG1_3 protein</fullName>
    </submittedName>
    <submittedName>
        <fullName evidence="7">Uncharacterized protein GEFmeso</fullName>
    </submittedName>
</protein>
<dbReference type="SUPFAM" id="SSF48065">
    <property type="entry name" value="DBL homology domain (DH-domain)"/>
    <property type="match status" value="1"/>
</dbReference>
<dbReference type="PROSITE" id="PS50003">
    <property type="entry name" value="PH_DOMAIN"/>
    <property type="match status" value="1"/>
</dbReference>
<keyword evidence="6" id="KW-1185">Reference proteome</keyword>
<dbReference type="PANTHER" id="PTHR45924">
    <property type="entry name" value="FI17866P1"/>
    <property type="match status" value="1"/>
</dbReference>
<feature type="region of interest" description="Disordered" evidence="2">
    <location>
        <begin position="183"/>
        <end position="210"/>
    </location>
</feature>
<dbReference type="SUPFAM" id="SSF50729">
    <property type="entry name" value="PH domain-like"/>
    <property type="match status" value="1"/>
</dbReference>
<feature type="compositionally biased region" description="Low complexity" evidence="2">
    <location>
        <begin position="672"/>
        <end position="681"/>
    </location>
</feature>
<dbReference type="KEGG" id="fas:105264668"/>
<feature type="region of interest" description="Disordered" evidence="2">
    <location>
        <begin position="1035"/>
        <end position="1084"/>
    </location>
</feature>
<dbReference type="RefSeq" id="XP_011299999.1">
    <property type="nucleotide sequence ID" value="XM_011301697.1"/>
</dbReference>
<dbReference type="InterPro" id="IPR055251">
    <property type="entry name" value="SOS1_NGEF_PH"/>
</dbReference>
<dbReference type="InterPro" id="IPR000219">
    <property type="entry name" value="DH_dom"/>
</dbReference>
<accession>A0A9R1TXB7</accession>
<sequence>MDSEVTGASADSDGSVSWEDFFGTSTDLVPQLLGVFDELARKDHVNNHGDQIPAAIQKRLSLVAAHSQRNTIFGQICGAGYTENHSTMKETETPKVTVNHEDERKESTKGCVNATGDKYNNDRLTPEHALSVRQKKHLGRPLSGSSIASSTSSSGGSNQENNVSANPYLASVESLADACASSQVSGDSGVGGGSSEETLDPLNRRKPNVQDSSTVERVLLEIVDTEAIYVEHLCQVIQGYLIVWRDDPNSLLTDFELTHLFNNIEDIFNFNNQFLKEIKDCQLEPILVANTFIKHNLGFKVYTEYCTKYPRAVSILTELMGREETAKAFRERQEALGHALPLGSFLLKPVQRILKYHLLLENLSKELEADETWRNSNRGKSTIEEALKAMTGIAEHINAMKRKHEHAVRVQEIQSLLYGWSGPDLTTNGELIAEGRFRMRGAKAPRHAFLFERMLLLTKKKEDGLLVYKAHIMCSNLMLIESIPGEPSSFHVIPFDNPRLQYTLQARNLEHKREWTLQIKRVMLENYNAVIPIHARQLVLQLGQSQQDEESSTEKISMKKLYSSPPEYLERRKQEKDRRRSEAGLRPKAKKIPAKFDGNENSSFSLSSVSSSSSTTSSSSSQRDQSLNRSLDGRASRVKEKLTNWRRKSEPGFQSYVSFNHSDDDQDKVTINEESNNNQNNLPTSPETPENPGSSPIPEDRREENLKNNFTNKDVNIEPQTVEQIVGHILMQNEEFQKLLEKQRNNSMTNVRQQQRFHKEQTSSIPMDTSEESDNCCENYTTPSINNRITRLSRITGVTRERREYRSVRSNNNSWNATSQRYQSDKITGSHLRLQYNNFKPDNDQRTHDKTFKRQSILTESKIIKTALRMNDESKEEIKVESPTRPSVWLTKLCEDLPTSPQKSGSLPRSFQINSDNYPQEKITKSRFLQRDGKPLNERPFTIASDKPEEITLEDMERYSYQSEEQINKLSNSELNSASTFFCSLEDNSTVDSDSDRIHPDHKIYRNTVGSTMLKNVLSKAGSRLQGLRLTLSTETLESSDSLGDGKPRTHKGKKRSKSKLLRMSRESSTDVDEPSSGCVPGITSGEVKSHSLYYEQGSEGLGARIAQADYADPSVLFGSYFEGKMLGKPVKSDVLDDKSSGDEDEVEADTKESDCFYEKSFETIEDYHTLVHNEGRDDAFRDSAIFSDNESTSGKGEPLGETRKIPPPVPVKSWQVSSGIGAKPTIAAKPDNLKFRNRQFKAVRVALVSASDLRGEGDISAGQSQAGWVRKMVGQLQAQIET</sequence>
<dbReference type="GO" id="GO:0031267">
    <property type="term" value="F:small GTPase binding"/>
    <property type="evidence" value="ECO:0007669"/>
    <property type="project" value="TreeGrafter"/>
</dbReference>
<feature type="region of interest" description="Disordered" evidence="2">
    <location>
        <begin position="752"/>
        <end position="775"/>
    </location>
</feature>